<evidence type="ECO:0000256" key="5">
    <source>
        <dbReference type="ARBA" id="ARBA00022825"/>
    </source>
</evidence>
<evidence type="ECO:0000256" key="3">
    <source>
        <dbReference type="ARBA" id="ARBA00022670"/>
    </source>
</evidence>
<evidence type="ECO:0000313" key="9">
    <source>
        <dbReference type="Proteomes" id="UP000051673"/>
    </source>
</evidence>
<dbReference type="Pfam" id="PF00574">
    <property type="entry name" value="CLP_protease"/>
    <property type="match status" value="1"/>
</dbReference>
<sequence length="252" mass="27113">MKILEIKGTIVDDETAVMARQSGKTVTSPADVKQALANEEADSLDVFINSGGGDVMAGSEIYATLRTSEKNINVKVVGLAGSAASIIAMAGNSVAISPSAFIMIHNASTRNASSDAFLETINQGMLNVYALKTKLERQEIENMMSQETWMTAGQAVNLGFADSMMFENEETSQLVAEMKDKIMDEDKTPEVNNADVLKSIDAHLAAIEKALTKKADPKEDDEKKPEVEKPVAQSDVEKIVADAFSKMFGLEA</sequence>
<keyword evidence="2" id="KW-0963">Cytoplasm</keyword>
<evidence type="ECO:0000256" key="2">
    <source>
        <dbReference type="ARBA" id="ARBA00022490"/>
    </source>
</evidence>
<comment type="similarity">
    <text evidence="1 6">Belongs to the peptidase S14 family.</text>
</comment>
<accession>A0A0R2JK30</accession>
<dbReference type="PRINTS" id="PR00127">
    <property type="entry name" value="CLPPROTEASEP"/>
</dbReference>
<dbReference type="GO" id="GO:0004252">
    <property type="term" value="F:serine-type endopeptidase activity"/>
    <property type="evidence" value="ECO:0007669"/>
    <property type="project" value="InterPro"/>
</dbReference>
<keyword evidence="5" id="KW-0720">Serine protease</keyword>
<evidence type="ECO:0000256" key="7">
    <source>
        <dbReference type="SAM" id="MobiDB-lite"/>
    </source>
</evidence>
<dbReference type="RefSeq" id="WP_057786370.1">
    <property type="nucleotide sequence ID" value="NZ_JQCD01000017.1"/>
</dbReference>
<protein>
    <recommendedName>
        <fullName evidence="6">ATP-dependent Clp protease proteolytic subunit</fullName>
    </recommendedName>
</protein>
<dbReference type="InterPro" id="IPR029045">
    <property type="entry name" value="ClpP/crotonase-like_dom_sf"/>
</dbReference>
<dbReference type="EMBL" id="JQCD01000017">
    <property type="protein sequence ID" value="KRN77592.1"/>
    <property type="molecule type" value="Genomic_DNA"/>
</dbReference>
<dbReference type="AlphaFoldDB" id="A0A0R2JK30"/>
<evidence type="ECO:0000256" key="6">
    <source>
        <dbReference type="RuleBase" id="RU003567"/>
    </source>
</evidence>
<dbReference type="GO" id="GO:0006515">
    <property type="term" value="P:protein quality control for misfolded or incompletely synthesized proteins"/>
    <property type="evidence" value="ECO:0007669"/>
    <property type="project" value="TreeGrafter"/>
</dbReference>
<dbReference type="PANTHER" id="PTHR10381:SF70">
    <property type="entry name" value="ATP-DEPENDENT CLP PROTEASE PROTEOLYTIC SUBUNIT"/>
    <property type="match status" value="1"/>
</dbReference>
<feature type="region of interest" description="Disordered" evidence="7">
    <location>
        <begin position="211"/>
        <end position="232"/>
    </location>
</feature>
<dbReference type="PANTHER" id="PTHR10381">
    <property type="entry name" value="ATP-DEPENDENT CLP PROTEASE PROTEOLYTIC SUBUNIT"/>
    <property type="match status" value="1"/>
</dbReference>
<evidence type="ECO:0000313" key="8">
    <source>
        <dbReference type="EMBL" id="KRN77592.1"/>
    </source>
</evidence>
<dbReference type="Proteomes" id="UP000051673">
    <property type="component" value="Unassembled WGS sequence"/>
</dbReference>
<dbReference type="GO" id="GO:0004176">
    <property type="term" value="F:ATP-dependent peptidase activity"/>
    <property type="evidence" value="ECO:0007669"/>
    <property type="project" value="InterPro"/>
</dbReference>
<dbReference type="NCBIfam" id="NF045542">
    <property type="entry name" value="Clp_rel_HeadMat"/>
    <property type="match status" value="1"/>
</dbReference>
<dbReference type="Gene3D" id="3.90.226.10">
    <property type="entry name" value="2-enoyl-CoA Hydratase, Chain A, domain 1"/>
    <property type="match status" value="1"/>
</dbReference>
<dbReference type="PATRIC" id="fig|1620.3.peg.1458"/>
<keyword evidence="4" id="KW-0378">Hydrolase</keyword>
<dbReference type="SUPFAM" id="SSF52096">
    <property type="entry name" value="ClpP/crotonase"/>
    <property type="match status" value="1"/>
</dbReference>
<dbReference type="GO" id="GO:0051117">
    <property type="term" value="F:ATPase binding"/>
    <property type="evidence" value="ECO:0007669"/>
    <property type="project" value="TreeGrafter"/>
</dbReference>
<organism evidence="8 9">
    <name type="scientific">Weissella minor</name>
    <dbReference type="NCBI Taxonomy" id="1620"/>
    <lineage>
        <taxon>Bacteria</taxon>
        <taxon>Bacillati</taxon>
        <taxon>Bacillota</taxon>
        <taxon>Bacilli</taxon>
        <taxon>Lactobacillales</taxon>
        <taxon>Lactobacillaceae</taxon>
        <taxon>Weissella</taxon>
    </lineage>
</organism>
<reference evidence="8 9" key="1">
    <citation type="journal article" date="2015" name="Genome Announc.">
        <title>Expanding the biotechnology potential of lactobacilli through comparative genomics of 213 strains and associated genera.</title>
        <authorList>
            <person name="Sun Z."/>
            <person name="Harris H.M."/>
            <person name="McCann A."/>
            <person name="Guo C."/>
            <person name="Argimon S."/>
            <person name="Zhang W."/>
            <person name="Yang X."/>
            <person name="Jeffery I.B."/>
            <person name="Cooney J.C."/>
            <person name="Kagawa T.F."/>
            <person name="Liu W."/>
            <person name="Song Y."/>
            <person name="Salvetti E."/>
            <person name="Wrobel A."/>
            <person name="Rasinkangas P."/>
            <person name="Parkhill J."/>
            <person name="Rea M.C."/>
            <person name="O'Sullivan O."/>
            <person name="Ritari J."/>
            <person name="Douillard F.P."/>
            <person name="Paul Ross R."/>
            <person name="Yang R."/>
            <person name="Briner A.E."/>
            <person name="Felis G.E."/>
            <person name="de Vos W.M."/>
            <person name="Barrangou R."/>
            <person name="Klaenhammer T.R."/>
            <person name="Caufield P.W."/>
            <person name="Cui Y."/>
            <person name="Zhang H."/>
            <person name="O'Toole P.W."/>
        </authorList>
    </citation>
    <scope>NUCLEOTIDE SEQUENCE [LARGE SCALE GENOMIC DNA]</scope>
    <source>
        <strain evidence="8 9">DSM 20014</strain>
    </source>
</reference>
<proteinExistence type="inferred from homology"/>
<comment type="caution">
    <text evidence="8">The sequence shown here is derived from an EMBL/GenBank/DDBJ whole genome shotgun (WGS) entry which is preliminary data.</text>
</comment>
<dbReference type="CDD" id="cd07016">
    <property type="entry name" value="S14_ClpP_1"/>
    <property type="match status" value="1"/>
</dbReference>
<dbReference type="GO" id="GO:0009368">
    <property type="term" value="C:endopeptidase Clp complex"/>
    <property type="evidence" value="ECO:0007669"/>
    <property type="project" value="TreeGrafter"/>
</dbReference>
<dbReference type="STRING" id="1620.IV67_GL001435"/>
<keyword evidence="9" id="KW-1185">Reference proteome</keyword>
<evidence type="ECO:0000256" key="4">
    <source>
        <dbReference type="ARBA" id="ARBA00022801"/>
    </source>
</evidence>
<name>A0A0R2JK30_9LACO</name>
<dbReference type="InterPro" id="IPR001907">
    <property type="entry name" value="ClpP"/>
</dbReference>
<dbReference type="OrthoDB" id="9806592at2"/>
<keyword evidence="3" id="KW-0645">Protease</keyword>
<gene>
    <name evidence="8" type="ORF">IV67_GL001435</name>
</gene>
<dbReference type="InterPro" id="IPR023562">
    <property type="entry name" value="ClpP/TepA"/>
</dbReference>
<evidence type="ECO:0000256" key="1">
    <source>
        <dbReference type="ARBA" id="ARBA00007039"/>
    </source>
</evidence>